<dbReference type="PROSITE" id="PS50994">
    <property type="entry name" value="INTEGRASE"/>
    <property type="match status" value="1"/>
</dbReference>
<organism evidence="2 3">
    <name type="scientific">Jannaschia faecimaris</name>
    <dbReference type="NCBI Taxonomy" id="1244108"/>
    <lineage>
        <taxon>Bacteria</taxon>
        <taxon>Pseudomonadati</taxon>
        <taxon>Pseudomonadota</taxon>
        <taxon>Alphaproteobacteria</taxon>
        <taxon>Rhodobacterales</taxon>
        <taxon>Roseobacteraceae</taxon>
        <taxon>Jannaschia</taxon>
    </lineage>
</organism>
<dbReference type="GO" id="GO:0003676">
    <property type="term" value="F:nucleic acid binding"/>
    <property type="evidence" value="ECO:0007669"/>
    <property type="project" value="InterPro"/>
</dbReference>
<proteinExistence type="predicted"/>
<dbReference type="EMBL" id="FNPX01000023">
    <property type="protein sequence ID" value="SDZ57263.1"/>
    <property type="molecule type" value="Genomic_DNA"/>
</dbReference>
<dbReference type="OrthoDB" id="9790331at2"/>
<dbReference type="InterPro" id="IPR001584">
    <property type="entry name" value="Integrase_cat-core"/>
</dbReference>
<dbReference type="Gene3D" id="2.30.110.10">
    <property type="entry name" value="Electron Transport, Fmn-binding Protein, Chain A"/>
    <property type="match status" value="1"/>
</dbReference>
<name>A0A1H3U473_9RHOB</name>
<dbReference type="STRING" id="1244108.SAMN05444004_12324"/>
<dbReference type="AlphaFoldDB" id="A0A1H3U473"/>
<dbReference type="SUPFAM" id="SSF53098">
    <property type="entry name" value="Ribonuclease H-like"/>
    <property type="match status" value="1"/>
</dbReference>
<protein>
    <submittedName>
        <fullName evidence="2">Pyridoxamine 5'-phosphate oxidase</fullName>
    </submittedName>
</protein>
<evidence type="ECO:0000313" key="2">
    <source>
        <dbReference type="EMBL" id="SDZ57263.1"/>
    </source>
</evidence>
<keyword evidence="3" id="KW-1185">Reference proteome</keyword>
<dbReference type="GO" id="GO:0015074">
    <property type="term" value="P:DNA integration"/>
    <property type="evidence" value="ECO:0007669"/>
    <property type="project" value="InterPro"/>
</dbReference>
<dbReference type="PANTHER" id="PTHR47515">
    <property type="entry name" value="LOW CALCIUM RESPONSE LOCUS PROTEIN T"/>
    <property type="match status" value="1"/>
</dbReference>
<dbReference type="Proteomes" id="UP000198914">
    <property type="component" value="Unassembled WGS sequence"/>
</dbReference>
<gene>
    <name evidence="2" type="ORF">SAMN05444004_12324</name>
</gene>
<dbReference type="PANTHER" id="PTHR47515:SF1">
    <property type="entry name" value="BLR2054 PROTEIN"/>
    <property type="match status" value="1"/>
</dbReference>
<dbReference type="InterPro" id="IPR012349">
    <property type="entry name" value="Split_barrel_FMN-bd"/>
</dbReference>
<feature type="domain" description="Integrase catalytic" evidence="1">
    <location>
        <begin position="225"/>
        <end position="389"/>
    </location>
</feature>
<dbReference type="Pfam" id="PF01243">
    <property type="entry name" value="PNPOx_N"/>
    <property type="match status" value="1"/>
</dbReference>
<dbReference type="InterPro" id="IPR012337">
    <property type="entry name" value="RNaseH-like_sf"/>
</dbReference>
<sequence length="397" mass="45240">MTKPRFSQPMRNLQDQFDTRRLADKVAEYVFHEEFSEADRKLVTEAMFFFMATSDADGQPQCSYKGGPKGFVKITGPSELVFPFYEGNGLYLSAGNIVETSKIGLLFIDFENQKRMRVNSTAEIVEGHQALEGTVAAQQVVRVNVTDIHPNCLRNVHKMQLVETSDFTPTSADRGVKKAPWGDGFKDVLPDHMKPDHMRWLGSTFRSPNTQVCWLRPHFRRLSRHPVLPSGEKSLCPQLGHSPHRTDDGRAFRTLNILDEHSRECLAIRVKRKLNSTEVIDALTDLFILRGVPAYIRSDNGPEFIAEAVRDWIKAVGARTAYIEPGSPWENGYCEGFNGRMRDELLNGEIFYSLREAQIIIESWRKHYNTKRPHSALGYRPPAPEAIVPMDQRPIMH</sequence>
<evidence type="ECO:0000313" key="3">
    <source>
        <dbReference type="Proteomes" id="UP000198914"/>
    </source>
</evidence>
<dbReference type="Gene3D" id="3.30.420.10">
    <property type="entry name" value="Ribonuclease H-like superfamily/Ribonuclease H"/>
    <property type="match status" value="1"/>
</dbReference>
<dbReference type="InterPro" id="IPR036397">
    <property type="entry name" value="RNaseH_sf"/>
</dbReference>
<accession>A0A1H3U473</accession>
<dbReference type="SUPFAM" id="SSF50475">
    <property type="entry name" value="FMN-binding split barrel"/>
    <property type="match status" value="1"/>
</dbReference>
<evidence type="ECO:0000259" key="1">
    <source>
        <dbReference type="PROSITE" id="PS50994"/>
    </source>
</evidence>
<dbReference type="InterPro" id="IPR011576">
    <property type="entry name" value="Pyridox_Oxase_N"/>
</dbReference>
<reference evidence="3" key="1">
    <citation type="submission" date="2016-10" db="EMBL/GenBank/DDBJ databases">
        <authorList>
            <person name="Varghese N."/>
            <person name="Submissions S."/>
        </authorList>
    </citation>
    <scope>NUCLEOTIDE SEQUENCE [LARGE SCALE GENOMIC DNA]</scope>
    <source>
        <strain evidence="3">DSM 100420</strain>
    </source>
</reference>
<dbReference type="Pfam" id="PF13683">
    <property type="entry name" value="rve_3"/>
    <property type="match status" value="1"/>
</dbReference>